<keyword evidence="1" id="KW-0808">Transferase</keyword>
<evidence type="ECO:0000313" key="3">
    <source>
        <dbReference type="EMBL" id="EEA19219.1"/>
    </source>
</evidence>
<dbReference type="Gene3D" id="3.30.559.10">
    <property type="entry name" value="Chloramphenicol acetyltransferase-like domain"/>
    <property type="match status" value="2"/>
</dbReference>
<proteinExistence type="predicted"/>
<dbReference type="EMBL" id="DS995906">
    <property type="protein sequence ID" value="EEA19219.1"/>
    <property type="molecule type" value="Genomic_DNA"/>
</dbReference>
<feature type="region of interest" description="Disordered" evidence="2">
    <location>
        <begin position="94"/>
        <end position="122"/>
    </location>
</feature>
<dbReference type="PANTHER" id="PTHR31642:SF310">
    <property type="entry name" value="FATTY ALCOHOL:CAFFEOYL-COA ACYLTRANSFERASE"/>
    <property type="match status" value="1"/>
</dbReference>
<dbReference type="HOGENOM" id="CLU_029797_2_1_1"/>
<organism evidence="3 4">
    <name type="scientific">Talaromyces marneffei (strain ATCC 18224 / CBS 334.59 / QM 7333)</name>
    <name type="common">Penicillium marneffei</name>
    <dbReference type="NCBI Taxonomy" id="441960"/>
    <lineage>
        <taxon>Eukaryota</taxon>
        <taxon>Fungi</taxon>
        <taxon>Dikarya</taxon>
        <taxon>Ascomycota</taxon>
        <taxon>Pezizomycotina</taxon>
        <taxon>Eurotiomycetes</taxon>
        <taxon>Eurotiomycetidae</taxon>
        <taxon>Eurotiales</taxon>
        <taxon>Trichocomaceae</taxon>
        <taxon>Talaromyces</taxon>
        <taxon>Talaromyces sect. Talaromyces</taxon>
    </lineage>
</organism>
<evidence type="ECO:0008006" key="5">
    <source>
        <dbReference type="Google" id="ProtNLM"/>
    </source>
</evidence>
<dbReference type="InterPro" id="IPR050317">
    <property type="entry name" value="Plant_Fungal_Acyltransferase"/>
</dbReference>
<keyword evidence="4" id="KW-1185">Reference proteome</keyword>
<name>B6QW91_TALMQ</name>
<dbReference type="GO" id="GO:0016747">
    <property type="term" value="F:acyltransferase activity, transferring groups other than amino-acyl groups"/>
    <property type="evidence" value="ECO:0007669"/>
    <property type="project" value="TreeGrafter"/>
</dbReference>
<protein>
    <recommendedName>
        <fullName evidence="5">LysR family regulatory protein</fullName>
    </recommendedName>
</protein>
<evidence type="ECO:0000256" key="1">
    <source>
        <dbReference type="ARBA" id="ARBA00022679"/>
    </source>
</evidence>
<gene>
    <name evidence="3" type="ORF">PMAA_014790</name>
</gene>
<dbReference type="PANTHER" id="PTHR31642">
    <property type="entry name" value="TRICHOTHECENE 3-O-ACETYLTRANSFERASE"/>
    <property type="match status" value="1"/>
</dbReference>
<reference evidence="4" key="1">
    <citation type="journal article" date="2015" name="Genome Announc.">
        <title>Genome sequence of the AIDS-associated pathogen Penicillium marneffei (ATCC18224) and its near taxonomic relative Talaromyces stipitatus (ATCC10500).</title>
        <authorList>
            <person name="Nierman W.C."/>
            <person name="Fedorova-Abrams N.D."/>
            <person name="Andrianopoulos A."/>
        </authorList>
    </citation>
    <scope>NUCLEOTIDE SEQUENCE [LARGE SCALE GENOMIC DNA]</scope>
    <source>
        <strain evidence="4">ATCC 18224 / CBS 334.59 / QM 7333</strain>
    </source>
</reference>
<dbReference type="STRING" id="441960.B6QW91"/>
<dbReference type="PhylomeDB" id="B6QW91"/>
<dbReference type="AlphaFoldDB" id="B6QW91"/>
<evidence type="ECO:0000256" key="2">
    <source>
        <dbReference type="SAM" id="MobiDB-lite"/>
    </source>
</evidence>
<dbReference type="Proteomes" id="UP000001294">
    <property type="component" value="Unassembled WGS sequence"/>
</dbReference>
<dbReference type="VEuPathDB" id="FungiDB:PMAA_014790"/>
<accession>B6QW91</accession>
<evidence type="ECO:0000313" key="4">
    <source>
        <dbReference type="Proteomes" id="UP000001294"/>
    </source>
</evidence>
<dbReference type="InterPro" id="IPR023213">
    <property type="entry name" value="CAT-like_dom_sf"/>
</dbReference>
<sequence length="482" mass="54835">MCPQKIPLYYLDSTYQARSTVMCLTLKFDDVLNADMLHESLVKLIKNDHWRKIGGRLRRVVILHVFALSEIQNGEPVIKFSKVHHEMSINDHPVAPKLHKHTSHPSEQSGVEQFRSLTGPKGRPASLEDYLGRYLPQLYLHIVTFTDGTLVSLTWPHTMSDISGWGHIFRAWSAVLSGKPYNAIPQMRGFDTDVLEYFGMTRLAERSLMDPIERKFSSKVGTFTRRIEHTIHPPEMESHLFCLPRKTLDMLEEETNFDMILNHQVTEMDVIKEYLVSIACAHIGFSDRNVVIHGSLDLRRHNAALAAKPGVYVQNASLPYVAVVPLKTVNGESFGQTAVAIHRAYELQRLYQQLVATAKLLRTFNMRDKLPVLGDRDGHHVFLVEWQNVRFHTAINFRPAVVHTPGETATGNARRRKGVGRPSYFHSDVLSKSALHDKDVFNLYGRDSEGNYWVGAVLSKKAMKNFEKKFEAPAAENCAERT</sequence>
<dbReference type="OrthoDB" id="21502at2759"/>